<dbReference type="GO" id="GO:0046872">
    <property type="term" value="F:metal ion binding"/>
    <property type="evidence" value="ECO:0007669"/>
    <property type="project" value="UniProtKB-KW"/>
</dbReference>
<feature type="region of interest" description="Disordered" evidence="18">
    <location>
        <begin position="382"/>
        <end position="421"/>
    </location>
</feature>
<keyword evidence="6" id="KW-0515">Mutator protein</keyword>
<keyword evidence="14" id="KW-0239">DNA-directed DNA polymerase</keyword>
<evidence type="ECO:0000256" key="16">
    <source>
        <dbReference type="ARBA" id="ARBA00023204"/>
    </source>
</evidence>
<evidence type="ECO:0000256" key="17">
    <source>
        <dbReference type="ARBA" id="ARBA00049244"/>
    </source>
</evidence>
<dbReference type="InterPro" id="IPR043128">
    <property type="entry name" value="Rev_trsase/Diguanyl_cyclase"/>
</dbReference>
<evidence type="ECO:0000256" key="18">
    <source>
        <dbReference type="SAM" id="MobiDB-lite"/>
    </source>
</evidence>
<dbReference type="InterPro" id="IPR017961">
    <property type="entry name" value="DNA_pol_Y-fam_little_finger"/>
</dbReference>
<evidence type="ECO:0000256" key="7">
    <source>
        <dbReference type="ARBA" id="ARBA00022490"/>
    </source>
</evidence>
<dbReference type="HAMAP" id="MF_01113">
    <property type="entry name" value="DNApol_IV"/>
    <property type="match status" value="1"/>
</dbReference>
<evidence type="ECO:0000256" key="4">
    <source>
        <dbReference type="ARBA" id="ARBA00011245"/>
    </source>
</evidence>
<evidence type="ECO:0000256" key="2">
    <source>
        <dbReference type="ARBA" id="ARBA00004496"/>
    </source>
</evidence>
<dbReference type="SUPFAM" id="SSF100879">
    <property type="entry name" value="Lesion bypass DNA polymerase (Y-family), little finger domain"/>
    <property type="match status" value="1"/>
</dbReference>
<evidence type="ECO:0000256" key="6">
    <source>
        <dbReference type="ARBA" id="ARBA00022457"/>
    </source>
</evidence>
<keyword evidence="16" id="KW-0234">DNA repair</keyword>
<dbReference type="Pfam" id="PF21999">
    <property type="entry name" value="IMS_HHH_1"/>
    <property type="match status" value="1"/>
</dbReference>
<evidence type="ECO:0000256" key="9">
    <source>
        <dbReference type="ARBA" id="ARBA00022695"/>
    </source>
</evidence>
<dbReference type="InterPro" id="IPR053848">
    <property type="entry name" value="IMS_HHH_1"/>
</dbReference>
<keyword evidence="10" id="KW-0235">DNA replication</keyword>
<dbReference type="PANTHER" id="PTHR11076:SF33">
    <property type="entry name" value="DNA POLYMERASE KAPPA"/>
    <property type="match status" value="1"/>
</dbReference>
<dbReference type="InterPro" id="IPR001126">
    <property type="entry name" value="UmuC"/>
</dbReference>
<evidence type="ECO:0000313" key="20">
    <source>
        <dbReference type="EMBL" id="SVB52458.1"/>
    </source>
</evidence>
<dbReference type="Gene3D" id="3.30.70.270">
    <property type="match status" value="1"/>
</dbReference>
<comment type="similarity">
    <text evidence="3">Belongs to the DNA polymerase type-Y family.</text>
</comment>
<evidence type="ECO:0000256" key="13">
    <source>
        <dbReference type="ARBA" id="ARBA00022842"/>
    </source>
</evidence>
<dbReference type="EC" id="2.7.7.7" evidence="5"/>
<comment type="catalytic activity">
    <reaction evidence="17">
        <text>DNA(n) + a 2'-deoxyribonucleoside 5'-triphosphate = DNA(n+1) + diphosphate</text>
        <dbReference type="Rhea" id="RHEA:22508"/>
        <dbReference type="Rhea" id="RHEA-COMP:17339"/>
        <dbReference type="Rhea" id="RHEA-COMP:17340"/>
        <dbReference type="ChEBI" id="CHEBI:33019"/>
        <dbReference type="ChEBI" id="CHEBI:61560"/>
        <dbReference type="ChEBI" id="CHEBI:173112"/>
        <dbReference type="EC" id="2.7.7.7"/>
    </reaction>
</comment>
<keyword evidence="8" id="KW-0808">Transferase</keyword>
<sequence length="421" mass="45142">ILHVDMDAFFAAVELVRHPELRGKPVVVGGRGARGVVAAASYEARAFGVHSAMPSLRARRLCPEAVFLPGDHAYYGQVSRRVMGLLHRFTPLVEPLSLDEAFLDVGGAERLHGPPTEVAAAIRKTILEEEHLTCSVGVAPNKFLSKLASESAKPRAGRQGPVFGSGICVVEVGGVEEFLDPLPVEAVWGVGPRTLERMHSLGVQTVAQLRGLPEGTLVASVGRAAGRQLWRLARGIDDRAVEPGQTVKSIGHEETFAVDLERSEELHRELARMVDAVAHRLRDAGVAGRTVTLKLRYGDFTTVTRSQTRAAATDLATEILEAVSDLLGLLDPSPGVRLLGVSVSGLQDGNVRQLRFDEVTTAGWRAAEETVDLIRHRFGPGSIGPGSIVGPDGLRPKRPGQQQWGPDSDWQEEPAGSEPGS</sequence>
<dbReference type="PROSITE" id="PS50173">
    <property type="entry name" value="UMUC"/>
    <property type="match status" value="1"/>
</dbReference>
<dbReference type="InterPro" id="IPR043502">
    <property type="entry name" value="DNA/RNA_pol_sf"/>
</dbReference>
<evidence type="ECO:0000256" key="8">
    <source>
        <dbReference type="ARBA" id="ARBA00022679"/>
    </source>
</evidence>
<evidence type="ECO:0000256" key="15">
    <source>
        <dbReference type="ARBA" id="ARBA00023125"/>
    </source>
</evidence>
<keyword evidence="9" id="KW-0548">Nucleotidyltransferase</keyword>
<reference evidence="20" key="1">
    <citation type="submission" date="2018-05" db="EMBL/GenBank/DDBJ databases">
        <authorList>
            <person name="Lanie J.A."/>
            <person name="Ng W.-L."/>
            <person name="Kazmierczak K.M."/>
            <person name="Andrzejewski T.M."/>
            <person name="Davidsen T.M."/>
            <person name="Wayne K.J."/>
            <person name="Tettelin H."/>
            <person name="Glass J.I."/>
            <person name="Rusch D."/>
            <person name="Podicherti R."/>
            <person name="Tsui H.-C.T."/>
            <person name="Winkler M.E."/>
        </authorList>
    </citation>
    <scope>NUCLEOTIDE SEQUENCE</scope>
</reference>
<proteinExistence type="inferred from homology"/>
<dbReference type="GO" id="GO:0042276">
    <property type="term" value="P:error-prone translesion synthesis"/>
    <property type="evidence" value="ECO:0007669"/>
    <property type="project" value="TreeGrafter"/>
</dbReference>
<name>A0A382EP55_9ZZZZ</name>
<evidence type="ECO:0000256" key="5">
    <source>
        <dbReference type="ARBA" id="ARBA00012417"/>
    </source>
</evidence>
<dbReference type="NCBIfam" id="NF002882">
    <property type="entry name" value="PRK03348.1"/>
    <property type="match status" value="1"/>
</dbReference>
<keyword evidence="12" id="KW-0227">DNA damage</keyword>
<dbReference type="InterPro" id="IPR050116">
    <property type="entry name" value="DNA_polymerase-Y"/>
</dbReference>
<dbReference type="InterPro" id="IPR022880">
    <property type="entry name" value="DNApol_IV"/>
</dbReference>
<dbReference type="GO" id="GO:0006260">
    <property type="term" value="P:DNA replication"/>
    <property type="evidence" value="ECO:0007669"/>
    <property type="project" value="UniProtKB-KW"/>
</dbReference>
<comment type="cofactor">
    <cofactor evidence="1">
        <name>Mg(2+)</name>
        <dbReference type="ChEBI" id="CHEBI:18420"/>
    </cofactor>
</comment>
<dbReference type="Gene3D" id="3.40.1170.60">
    <property type="match status" value="1"/>
</dbReference>
<feature type="domain" description="UmuC" evidence="19">
    <location>
        <begin position="1"/>
        <end position="191"/>
    </location>
</feature>
<dbReference type="FunFam" id="3.30.1490.100:FF:000004">
    <property type="entry name" value="DNA polymerase IV"/>
    <property type="match status" value="1"/>
</dbReference>
<dbReference type="NCBIfam" id="NF002677">
    <property type="entry name" value="PRK02406.1"/>
    <property type="match status" value="1"/>
</dbReference>
<dbReference type="PANTHER" id="PTHR11076">
    <property type="entry name" value="DNA REPAIR POLYMERASE UMUC / TRANSFERASE FAMILY MEMBER"/>
    <property type="match status" value="1"/>
</dbReference>
<dbReference type="Gene3D" id="1.10.150.20">
    <property type="entry name" value="5' to 3' exonuclease, C-terminal subdomain"/>
    <property type="match status" value="1"/>
</dbReference>
<organism evidence="20">
    <name type="scientific">marine metagenome</name>
    <dbReference type="NCBI Taxonomy" id="408172"/>
    <lineage>
        <taxon>unclassified sequences</taxon>
        <taxon>metagenomes</taxon>
        <taxon>ecological metagenomes</taxon>
    </lineage>
</organism>
<evidence type="ECO:0000256" key="14">
    <source>
        <dbReference type="ARBA" id="ARBA00022932"/>
    </source>
</evidence>
<evidence type="ECO:0000259" key="19">
    <source>
        <dbReference type="PROSITE" id="PS50173"/>
    </source>
</evidence>
<dbReference type="SUPFAM" id="SSF56672">
    <property type="entry name" value="DNA/RNA polymerases"/>
    <property type="match status" value="1"/>
</dbReference>
<evidence type="ECO:0000256" key="1">
    <source>
        <dbReference type="ARBA" id="ARBA00001946"/>
    </source>
</evidence>
<dbReference type="AlphaFoldDB" id="A0A382EP55"/>
<comment type="subunit">
    <text evidence="4">Monomer.</text>
</comment>
<dbReference type="CDD" id="cd03586">
    <property type="entry name" value="PolY_Pol_IV_kappa"/>
    <property type="match status" value="1"/>
</dbReference>
<comment type="subcellular location">
    <subcellularLocation>
        <location evidence="2">Cytoplasm</location>
    </subcellularLocation>
</comment>
<feature type="non-terminal residue" evidence="20">
    <location>
        <position position="1"/>
    </location>
</feature>
<protein>
    <recommendedName>
        <fullName evidence="5">DNA-directed DNA polymerase</fullName>
        <ecNumber evidence="5">2.7.7.7</ecNumber>
    </recommendedName>
</protein>
<evidence type="ECO:0000256" key="12">
    <source>
        <dbReference type="ARBA" id="ARBA00022763"/>
    </source>
</evidence>
<keyword evidence="7" id="KW-0963">Cytoplasm</keyword>
<keyword evidence="15" id="KW-0238">DNA-binding</keyword>
<evidence type="ECO:0000256" key="3">
    <source>
        <dbReference type="ARBA" id="ARBA00010945"/>
    </source>
</evidence>
<dbReference type="Pfam" id="PF00817">
    <property type="entry name" value="IMS"/>
    <property type="match status" value="1"/>
</dbReference>
<evidence type="ECO:0000256" key="11">
    <source>
        <dbReference type="ARBA" id="ARBA00022723"/>
    </source>
</evidence>
<keyword evidence="13" id="KW-0460">Magnesium</keyword>
<dbReference type="Gene3D" id="3.30.1490.100">
    <property type="entry name" value="DNA polymerase, Y-family, little finger domain"/>
    <property type="match status" value="1"/>
</dbReference>
<dbReference type="GO" id="GO:0003684">
    <property type="term" value="F:damaged DNA binding"/>
    <property type="evidence" value="ECO:0007669"/>
    <property type="project" value="InterPro"/>
</dbReference>
<dbReference type="Pfam" id="PF11799">
    <property type="entry name" value="IMS_C"/>
    <property type="match status" value="1"/>
</dbReference>
<keyword evidence="11" id="KW-0479">Metal-binding</keyword>
<dbReference type="GO" id="GO:0003887">
    <property type="term" value="F:DNA-directed DNA polymerase activity"/>
    <property type="evidence" value="ECO:0007669"/>
    <property type="project" value="UniProtKB-KW"/>
</dbReference>
<evidence type="ECO:0000256" key="10">
    <source>
        <dbReference type="ARBA" id="ARBA00022705"/>
    </source>
</evidence>
<dbReference type="GO" id="GO:0005829">
    <property type="term" value="C:cytosol"/>
    <property type="evidence" value="ECO:0007669"/>
    <property type="project" value="TreeGrafter"/>
</dbReference>
<dbReference type="FunFam" id="3.40.1170.60:FF:000001">
    <property type="entry name" value="DNA polymerase IV"/>
    <property type="match status" value="1"/>
</dbReference>
<dbReference type="GO" id="GO:0009432">
    <property type="term" value="P:SOS response"/>
    <property type="evidence" value="ECO:0007669"/>
    <property type="project" value="TreeGrafter"/>
</dbReference>
<dbReference type="EMBL" id="UINC01045558">
    <property type="protein sequence ID" value="SVB52458.1"/>
    <property type="molecule type" value="Genomic_DNA"/>
</dbReference>
<dbReference type="GO" id="GO:0006281">
    <property type="term" value="P:DNA repair"/>
    <property type="evidence" value="ECO:0007669"/>
    <property type="project" value="UniProtKB-KW"/>
</dbReference>
<dbReference type="InterPro" id="IPR036775">
    <property type="entry name" value="DNA_pol_Y-fam_lit_finger_sf"/>
</dbReference>
<accession>A0A382EP55</accession>
<gene>
    <name evidence="20" type="ORF">METZ01_LOCUS205312</name>
</gene>